<sequence>MYPPNTEKDLAAEFKLSQEGIKVDLKLSHTNLEWAFLSSIRVLKWASKSVKPDLKSITDILYFTLLFSKFSHNCGGSHIVRTASSIDTPERRMRIIAISTVHLATSFALLGSYIPLLTSVIQSRRKFSDTAKGTADHAAVETYTKDAAGHTPETYNHGRSHPSVTPLFRRFLPTQRLVTINFFSPQLLVATTLCHLPQQSNPRLPAHSTTPDSPEAVARANLPQGQFAIRR</sequence>
<name>A0A177AJF1_9PEZI</name>
<feature type="transmembrane region" description="Helical" evidence="1">
    <location>
        <begin position="95"/>
        <end position="116"/>
    </location>
</feature>
<keyword evidence="1" id="KW-0812">Transmembrane</keyword>
<evidence type="ECO:0000313" key="2">
    <source>
        <dbReference type="EMBL" id="OAF62188.1"/>
    </source>
</evidence>
<accession>A0A177AJF1</accession>
<proteinExistence type="predicted"/>
<dbReference type="GeneID" id="36284108"/>
<dbReference type="AlphaFoldDB" id="A0A177AJF1"/>
<dbReference type="Proteomes" id="UP000077154">
    <property type="component" value="Unassembled WGS sequence"/>
</dbReference>
<dbReference type="EMBL" id="KV441387">
    <property type="protein sequence ID" value="OAF62188.1"/>
    <property type="molecule type" value="Genomic_DNA"/>
</dbReference>
<protein>
    <submittedName>
        <fullName evidence="2">Uncharacterized protein</fullName>
    </submittedName>
</protein>
<reference evidence="2" key="1">
    <citation type="submission" date="2016-03" db="EMBL/GenBank/DDBJ databases">
        <title>Updated assembly of Pseudogymnoascus destructans, the fungus causing white-nose syndrome of bats.</title>
        <authorList>
            <person name="Palmer J.M."/>
            <person name="Drees K.P."/>
            <person name="Foster J.T."/>
            <person name="Lindner D.L."/>
        </authorList>
    </citation>
    <scope>NUCLEOTIDE SEQUENCE [LARGE SCALE GENOMIC DNA]</scope>
    <source>
        <strain evidence="2">20631-21</strain>
    </source>
</reference>
<keyword evidence="1" id="KW-1133">Transmembrane helix</keyword>
<evidence type="ECO:0000256" key="1">
    <source>
        <dbReference type="SAM" id="Phobius"/>
    </source>
</evidence>
<organism evidence="2">
    <name type="scientific">Pseudogymnoascus destructans</name>
    <dbReference type="NCBI Taxonomy" id="655981"/>
    <lineage>
        <taxon>Eukaryota</taxon>
        <taxon>Fungi</taxon>
        <taxon>Dikarya</taxon>
        <taxon>Ascomycota</taxon>
        <taxon>Pezizomycotina</taxon>
        <taxon>Leotiomycetes</taxon>
        <taxon>Thelebolales</taxon>
        <taxon>Thelebolaceae</taxon>
        <taxon>Pseudogymnoascus</taxon>
    </lineage>
</organism>
<gene>
    <name evidence="2" type="ORF">VC83_01016</name>
</gene>
<dbReference type="RefSeq" id="XP_024327461.1">
    <property type="nucleotide sequence ID" value="XM_024464701.1"/>
</dbReference>
<keyword evidence="1" id="KW-0472">Membrane</keyword>